<name>A0A3N5B0A7_9THEO</name>
<dbReference type="RefSeq" id="WP_170157796.1">
    <property type="nucleotide sequence ID" value="NZ_RKRE01000003.1"/>
</dbReference>
<keyword evidence="1" id="KW-0969">Cilium</keyword>
<evidence type="ECO:0000313" key="1">
    <source>
        <dbReference type="EMBL" id="RPF42898.1"/>
    </source>
</evidence>
<organism evidence="1 2">
    <name type="scientific">Thermodesulfitimonas autotrophica</name>
    <dbReference type="NCBI Taxonomy" id="1894989"/>
    <lineage>
        <taxon>Bacteria</taxon>
        <taxon>Bacillati</taxon>
        <taxon>Bacillota</taxon>
        <taxon>Clostridia</taxon>
        <taxon>Thermoanaerobacterales</taxon>
        <taxon>Thermoanaerobacteraceae</taxon>
        <taxon>Thermodesulfitimonas</taxon>
    </lineage>
</organism>
<dbReference type="AlphaFoldDB" id="A0A3N5B0A7"/>
<accession>A0A3N5B0A7</accession>
<proteinExistence type="predicted"/>
<sequence>MRVESPEVAKLPKVELPSRVAEESAKPPTTVGLLRQIKSEEGKDEGDKAIDVGQLQDFVNRLNLMLELTWYDLRFRIHDATHEIMVQVVNRDTGEVVREIPPKKILDMWAEMKRLIGMLMDKRV</sequence>
<dbReference type="Proteomes" id="UP000282654">
    <property type="component" value="Unassembled WGS sequence"/>
</dbReference>
<dbReference type="PANTHER" id="PTHR37166:SF1">
    <property type="entry name" value="PROTEIN FLAG"/>
    <property type="match status" value="1"/>
</dbReference>
<dbReference type="InterPro" id="IPR005186">
    <property type="entry name" value="FlaG"/>
</dbReference>
<comment type="caution">
    <text evidence="1">The sequence shown here is derived from an EMBL/GenBank/DDBJ whole genome shotgun (WGS) entry which is preliminary data.</text>
</comment>
<dbReference type="EMBL" id="RKRE01000003">
    <property type="protein sequence ID" value="RPF42898.1"/>
    <property type="molecule type" value="Genomic_DNA"/>
</dbReference>
<dbReference type="SUPFAM" id="SSF160214">
    <property type="entry name" value="FlaG-like"/>
    <property type="match status" value="1"/>
</dbReference>
<keyword evidence="2" id="KW-1185">Reference proteome</keyword>
<protein>
    <submittedName>
        <fullName evidence="1">Flagellar protein FlaG</fullName>
    </submittedName>
</protein>
<keyword evidence="1" id="KW-0282">Flagellum</keyword>
<evidence type="ECO:0000313" key="2">
    <source>
        <dbReference type="Proteomes" id="UP000282654"/>
    </source>
</evidence>
<reference evidence="1 2" key="1">
    <citation type="submission" date="2018-11" db="EMBL/GenBank/DDBJ databases">
        <title>Genomic Encyclopedia of Type Strains, Phase IV (KMG-IV): sequencing the most valuable type-strain genomes for metagenomic binning, comparative biology and taxonomic classification.</title>
        <authorList>
            <person name="Goeker M."/>
        </authorList>
    </citation>
    <scope>NUCLEOTIDE SEQUENCE [LARGE SCALE GENOMIC DNA]</scope>
    <source>
        <strain evidence="1 2">DSM 102936</strain>
    </source>
</reference>
<gene>
    <name evidence="1" type="ORF">EDD75_2012</name>
</gene>
<dbReference type="Gene3D" id="3.30.160.170">
    <property type="entry name" value="FlaG-like"/>
    <property type="match status" value="1"/>
</dbReference>
<dbReference type="PANTHER" id="PTHR37166">
    <property type="entry name" value="PROTEIN FLAG"/>
    <property type="match status" value="1"/>
</dbReference>
<dbReference type="InterPro" id="IPR035924">
    <property type="entry name" value="FlaG-like_sf"/>
</dbReference>
<dbReference type="Pfam" id="PF03646">
    <property type="entry name" value="FlaG"/>
    <property type="match status" value="1"/>
</dbReference>
<keyword evidence="1" id="KW-0966">Cell projection</keyword>